<dbReference type="SUPFAM" id="SSF46894">
    <property type="entry name" value="C-terminal effector domain of the bipartite response regulators"/>
    <property type="match status" value="1"/>
</dbReference>
<protein>
    <submittedName>
        <fullName evidence="3">Helix-turn-helix transcriptional regulator</fullName>
    </submittedName>
</protein>
<feature type="domain" description="HTH luxR-type" evidence="2">
    <location>
        <begin position="466"/>
        <end position="531"/>
    </location>
</feature>
<dbReference type="GO" id="GO:0006355">
    <property type="term" value="P:regulation of DNA-templated transcription"/>
    <property type="evidence" value="ECO:0007669"/>
    <property type="project" value="InterPro"/>
</dbReference>
<dbReference type="InterPro" id="IPR036388">
    <property type="entry name" value="WH-like_DNA-bd_sf"/>
</dbReference>
<evidence type="ECO:0000313" key="4">
    <source>
        <dbReference type="Proteomes" id="UP000246018"/>
    </source>
</evidence>
<dbReference type="CDD" id="cd06170">
    <property type="entry name" value="LuxR_C_like"/>
    <property type="match status" value="1"/>
</dbReference>
<dbReference type="EMBL" id="QDGZ01000001">
    <property type="protein sequence ID" value="PVG84342.1"/>
    <property type="molecule type" value="Genomic_DNA"/>
</dbReference>
<dbReference type="OrthoDB" id="27092at2"/>
<keyword evidence="4" id="KW-1185">Reference proteome</keyword>
<dbReference type="InterPro" id="IPR011990">
    <property type="entry name" value="TPR-like_helical_dom_sf"/>
</dbReference>
<keyword evidence="1" id="KW-0238">DNA-binding</keyword>
<dbReference type="PROSITE" id="PS50043">
    <property type="entry name" value="HTH_LUXR_2"/>
    <property type="match status" value="1"/>
</dbReference>
<evidence type="ECO:0000256" key="1">
    <source>
        <dbReference type="ARBA" id="ARBA00023125"/>
    </source>
</evidence>
<dbReference type="InterPro" id="IPR016032">
    <property type="entry name" value="Sig_transdc_resp-reg_C-effctor"/>
</dbReference>
<evidence type="ECO:0000313" key="3">
    <source>
        <dbReference type="EMBL" id="PVG84342.1"/>
    </source>
</evidence>
<comment type="caution">
    <text evidence="3">The sequence shown here is derived from an EMBL/GenBank/DDBJ whole genome shotgun (WGS) entry which is preliminary data.</text>
</comment>
<dbReference type="Proteomes" id="UP000246018">
    <property type="component" value="Unassembled WGS sequence"/>
</dbReference>
<dbReference type="PRINTS" id="PR00038">
    <property type="entry name" value="HTHLUXR"/>
</dbReference>
<dbReference type="GO" id="GO:0003677">
    <property type="term" value="F:DNA binding"/>
    <property type="evidence" value="ECO:0007669"/>
    <property type="project" value="UniProtKB-KW"/>
</dbReference>
<dbReference type="AlphaFoldDB" id="A0A2T8FF42"/>
<dbReference type="PANTHER" id="PTHR43214">
    <property type="entry name" value="TWO-COMPONENT RESPONSE REGULATOR"/>
    <property type="match status" value="1"/>
</dbReference>
<accession>A0A2T8FF42</accession>
<dbReference type="Gene3D" id="1.25.40.10">
    <property type="entry name" value="Tetratricopeptide repeat domain"/>
    <property type="match status" value="1"/>
</dbReference>
<reference evidence="3 4" key="1">
    <citation type="submission" date="2018-04" db="EMBL/GenBank/DDBJ databases">
        <title>Genome of Nocardioides gansuensis WSJ-1.</title>
        <authorList>
            <person name="Wu S."/>
            <person name="Wang G."/>
        </authorList>
    </citation>
    <scope>NUCLEOTIDE SEQUENCE [LARGE SCALE GENOMIC DNA]</scope>
    <source>
        <strain evidence="3 4">WSJ-1</strain>
    </source>
</reference>
<evidence type="ECO:0000259" key="2">
    <source>
        <dbReference type="PROSITE" id="PS50043"/>
    </source>
</evidence>
<sequence length="533" mass="56989">MTSDPVASAREAFARHDWRAARDGLARSRLTLTTSELELLSEACWWLGDVPEATAVSEEVYERLAAGGEPLRAADRALRVGMLWATRGDITLATAWLKRADGLLATQPPSVVHGYAIYLAASSDLAVSGLGDEAEQAAGHLLGLAGRLGDRSLLVFAQTLRGMAAVLRGELRGFDDLDQAMLPVISGHVDAMWGGDIYCTVIHLCEELGDLPRMRAWTDALAHWARPLSETFVYAGVTRLHQLQLLRAEGDWDTVETELGGLSEGLVGAHGWLAGAGFYELGEVHRLRGRPDEARRCYVRARSLGIEPQPGEAQLLHAGGRSGEAMEALRIALAGETPLRRARLLTATVAIALAAGERDWACQLATELAATAAHFGTPGLRADADTTRARVLLAQERAADAVPLLQRAAQSYRVQRHQHAGALVHELLAQALRSLGQELAAEASLATARAIHARLGATAELDRLAAASRPGGLTSREIDVLVEVARGGTNRDVATALAISDKTVSRHLESVYTKLGVSTRTAAAAWAREHGLV</sequence>
<organism evidence="3 4">
    <name type="scientific">Nocardioides gansuensis</name>
    <dbReference type="NCBI Taxonomy" id="2138300"/>
    <lineage>
        <taxon>Bacteria</taxon>
        <taxon>Bacillati</taxon>
        <taxon>Actinomycetota</taxon>
        <taxon>Actinomycetes</taxon>
        <taxon>Propionibacteriales</taxon>
        <taxon>Nocardioidaceae</taxon>
        <taxon>Nocardioides</taxon>
    </lineage>
</organism>
<name>A0A2T8FF42_9ACTN</name>
<dbReference type="Pfam" id="PF00196">
    <property type="entry name" value="GerE"/>
    <property type="match status" value="1"/>
</dbReference>
<dbReference type="SUPFAM" id="SSF48452">
    <property type="entry name" value="TPR-like"/>
    <property type="match status" value="1"/>
</dbReference>
<dbReference type="RefSeq" id="WP_116570473.1">
    <property type="nucleotide sequence ID" value="NZ_QDGZ01000001.1"/>
</dbReference>
<dbReference type="InterPro" id="IPR039420">
    <property type="entry name" value="WalR-like"/>
</dbReference>
<gene>
    <name evidence="3" type="ORF">DDE18_01580</name>
</gene>
<dbReference type="PROSITE" id="PS00622">
    <property type="entry name" value="HTH_LUXR_1"/>
    <property type="match status" value="1"/>
</dbReference>
<proteinExistence type="predicted"/>
<dbReference type="InterPro" id="IPR000792">
    <property type="entry name" value="Tscrpt_reg_LuxR_C"/>
</dbReference>
<dbReference type="SMART" id="SM00421">
    <property type="entry name" value="HTH_LUXR"/>
    <property type="match status" value="1"/>
</dbReference>
<dbReference type="Gene3D" id="1.10.10.10">
    <property type="entry name" value="Winged helix-like DNA-binding domain superfamily/Winged helix DNA-binding domain"/>
    <property type="match status" value="1"/>
</dbReference>